<protein>
    <submittedName>
        <fullName evidence="2">Uncharacterized protein</fullName>
    </submittedName>
</protein>
<reference evidence="2 3" key="1">
    <citation type="journal article" date="2019" name="Philos. Trans. R. Soc. Lond., B, Biol. Sci.">
        <title>Ant behaviour and brain gene expression of defending hosts depend on the ecological success of the intruding social parasite.</title>
        <authorList>
            <person name="Kaur R."/>
            <person name="Stoldt M."/>
            <person name="Jongepier E."/>
            <person name="Feldmeyer B."/>
            <person name="Menzel F."/>
            <person name="Bornberg-Bauer E."/>
            <person name="Foitzik S."/>
        </authorList>
    </citation>
    <scope>NUCLEOTIDE SEQUENCE [LARGE SCALE GENOMIC DNA]</scope>
    <source>
        <tissue evidence="2">Whole body</tissue>
    </source>
</reference>
<keyword evidence="1" id="KW-0812">Transmembrane</keyword>
<feature type="transmembrane region" description="Helical" evidence="1">
    <location>
        <begin position="98"/>
        <end position="115"/>
    </location>
</feature>
<evidence type="ECO:0000313" key="3">
    <source>
        <dbReference type="Proteomes" id="UP000310200"/>
    </source>
</evidence>
<keyword evidence="1" id="KW-1133">Transmembrane helix</keyword>
<accession>A0A4S2JEV8</accession>
<dbReference type="AlphaFoldDB" id="A0A4S2JEV8"/>
<organism evidence="2 3">
    <name type="scientific">Temnothorax longispinosus</name>
    <dbReference type="NCBI Taxonomy" id="300112"/>
    <lineage>
        <taxon>Eukaryota</taxon>
        <taxon>Metazoa</taxon>
        <taxon>Ecdysozoa</taxon>
        <taxon>Arthropoda</taxon>
        <taxon>Hexapoda</taxon>
        <taxon>Insecta</taxon>
        <taxon>Pterygota</taxon>
        <taxon>Neoptera</taxon>
        <taxon>Endopterygota</taxon>
        <taxon>Hymenoptera</taxon>
        <taxon>Apocrita</taxon>
        <taxon>Aculeata</taxon>
        <taxon>Formicoidea</taxon>
        <taxon>Formicidae</taxon>
        <taxon>Myrmicinae</taxon>
        <taxon>Temnothorax</taxon>
    </lineage>
</organism>
<name>A0A4S2JEV8_9HYME</name>
<keyword evidence="1" id="KW-0472">Membrane</keyword>
<comment type="caution">
    <text evidence="2">The sequence shown here is derived from an EMBL/GenBank/DDBJ whole genome shotgun (WGS) entry which is preliminary data.</text>
</comment>
<dbReference type="Proteomes" id="UP000310200">
    <property type="component" value="Unassembled WGS sequence"/>
</dbReference>
<evidence type="ECO:0000256" key="1">
    <source>
        <dbReference type="SAM" id="Phobius"/>
    </source>
</evidence>
<gene>
    <name evidence="2" type="ORF">DBV15_08831</name>
</gene>
<dbReference type="EMBL" id="QBLH01003802">
    <property type="protein sequence ID" value="TGZ32999.1"/>
    <property type="molecule type" value="Genomic_DNA"/>
</dbReference>
<proteinExistence type="predicted"/>
<keyword evidence="3" id="KW-1185">Reference proteome</keyword>
<sequence>MEYDSNSNSKERVPFDATRRRVAELRTRRGNFLEMPRAPNAPASNNHCDNCADNCSLIAGELIPNEDTARATLLRGGHVTRNKRSDGKTIIMANNHQSSIIIIIFITLLYVIYHFNLTMEITSSLPLYSLNLASNDYFLFS</sequence>
<evidence type="ECO:0000313" key="2">
    <source>
        <dbReference type="EMBL" id="TGZ32999.1"/>
    </source>
</evidence>